<gene>
    <name evidence="2" type="ORF">N8K70_05180</name>
</gene>
<reference evidence="2 3" key="1">
    <citation type="submission" date="2023-02" db="EMBL/GenBank/DDBJ databases">
        <title>Microbacterium betulae sp. nov., isolated from birch wood.</title>
        <authorList>
            <person name="Pasciak M."/>
            <person name="Pawlik K.J."/>
            <person name="Martynowski D."/>
            <person name="Laczmanski L."/>
            <person name="Ciekot J."/>
            <person name="Szponar B."/>
            <person name="Wojcik-Fatla A."/>
            <person name="Mackiewicz B."/>
            <person name="Farian E."/>
            <person name="Cholewa G."/>
            <person name="Cholewa A."/>
            <person name="Dutkiewicz J."/>
        </authorList>
    </citation>
    <scope>NUCLEOTIDE SEQUENCE [LARGE SCALE GENOMIC DNA]</scope>
    <source>
        <strain evidence="2 3">AB</strain>
    </source>
</reference>
<dbReference type="AlphaFoldDB" id="A0AA97FJ97"/>
<keyword evidence="1" id="KW-0472">Membrane</keyword>
<keyword evidence="1" id="KW-1133">Transmembrane helix</keyword>
<dbReference type="KEGG" id="mbet:N8K70_05180"/>
<keyword evidence="1" id="KW-0812">Transmembrane</keyword>
<evidence type="ECO:0000313" key="2">
    <source>
        <dbReference type="EMBL" id="WOF24071.1"/>
    </source>
</evidence>
<organism evidence="2 3">
    <name type="scientific">Microbacterium betulae</name>
    <dbReference type="NCBI Taxonomy" id="2981139"/>
    <lineage>
        <taxon>Bacteria</taxon>
        <taxon>Bacillati</taxon>
        <taxon>Actinomycetota</taxon>
        <taxon>Actinomycetes</taxon>
        <taxon>Micrococcales</taxon>
        <taxon>Microbacteriaceae</taxon>
        <taxon>Microbacterium</taxon>
    </lineage>
</organism>
<keyword evidence="3" id="KW-1185">Reference proteome</keyword>
<dbReference type="Proteomes" id="UP001305498">
    <property type="component" value="Chromosome"/>
</dbReference>
<evidence type="ECO:0000313" key="3">
    <source>
        <dbReference type="Proteomes" id="UP001305498"/>
    </source>
</evidence>
<proteinExistence type="predicted"/>
<name>A0AA97FJ97_9MICO</name>
<dbReference type="EMBL" id="CP118157">
    <property type="protein sequence ID" value="WOF24071.1"/>
    <property type="molecule type" value="Genomic_DNA"/>
</dbReference>
<accession>A0AA97FJ97</accession>
<protein>
    <submittedName>
        <fullName evidence="2">Uncharacterized protein</fullName>
    </submittedName>
</protein>
<sequence length="54" mass="5894">MSVDDMVHVASVIAILASIAGGVLVVISALVAGWRRRKTVEIRSADRMPPRRHE</sequence>
<dbReference type="RefSeq" id="WP_317140545.1">
    <property type="nucleotide sequence ID" value="NZ_CP118157.1"/>
</dbReference>
<evidence type="ECO:0000256" key="1">
    <source>
        <dbReference type="SAM" id="Phobius"/>
    </source>
</evidence>
<feature type="transmembrane region" description="Helical" evidence="1">
    <location>
        <begin position="6"/>
        <end position="34"/>
    </location>
</feature>